<dbReference type="EMBL" id="SJPR01000001">
    <property type="protein sequence ID" value="TWT99228.1"/>
    <property type="molecule type" value="Genomic_DNA"/>
</dbReference>
<dbReference type="RefSeq" id="WP_146441536.1">
    <property type="nucleotide sequence ID" value="NZ_SJPR01000001.1"/>
</dbReference>
<dbReference type="Proteomes" id="UP000317421">
    <property type="component" value="Unassembled WGS sequence"/>
</dbReference>
<name>A0A5C6AJ06_9BACT</name>
<sequence length="290" mass="30243">MSSPVADAATLAAAAPPGGVLDPTDDLISSAYLDLRTDRPAVARSKLATVARAFGPRLRIQGGLRLLIATGDLAPAEAASRFARAAFPEDAAGGPMIAAIRGENVLDQLEAFIAAGCQLEEGAGKKSLTEENRPIVAALAPATWAAIQSAFAAGATVVVSRFAPPETLQSDRPEASDVVAVTLSLVEQYELSASLRERRKVDGLPISLRKSVTVREGRGADAGYLMASATQYDHLVEIAERVELATGPGAFEVPLKSLIQPKITKGQVVAPAALFEFGHDAQPAIDWVKG</sequence>
<organism evidence="1 2">
    <name type="scientific">Botrimarina colliarenosi</name>
    <dbReference type="NCBI Taxonomy" id="2528001"/>
    <lineage>
        <taxon>Bacteria</taxon>
        <taxon>Pseudomonadati</taxon>
        <taxon>Planctomycetota</taxon>
        <taxon>Planctomycetia</taxon>
        <taxon>Pirellulales</taxon>
        <taxon>Lacipirellulaceae</taxon>
        <taxon>Botrimarina</taxon>
    </lineage>
</organism>
<reference evidence="1 2" key="1">
    <citation type="submission" date="2019-02" db="EMBL/GenBank/DDBJ databases">
        <title>Deep-cultivation of Planctomycetes and their phenomic and genomic characterization uncovers novel biology.</title>
        <authorList>
            <person name="Wiegand S."/>
            <person name="Jogler M."/>
            <person name="Boedeker C."/>
            <person name="Pinto D."/>
            <person name="Vollmers J."/>
            <person name="Rivas-Marin E."/>
            <person name="Kohn T."/>
            <person name="Peeters S.H."/>
            <person name="Heuer A."/>
            <person name="Rast P."/>
            <person name="Oberbeckmann S."/>
            <person name="Bunk B."/>
            <person name="Jeske O."/>
            <person name="Meyerdierks A."/>
            <person name="Storesund J.E."/>
            <person name="Kallscheuer N."/>
            <person name="Luecker S."/>
            <person name="Lage O.M."/>
            <person name="Pohl T."/>
            <person name="Merkel B.J."/>
            <person name="Hornburger P."/>
            <person name="Mueller R.-W."/>
            <person name="Bruemmer F."/>
            <person name="Labrenz M."/>
            <person name="Spormann A.M."/>
            <person name="Op Den Camp H."/>
            <person name="Overmann J."/>
            <person name="Amann R."/>
            <person name="Jetten M.S.M."/>
            <person name="Mascher T."/>
            <person name="Medema M.H."/>
            <person name="Devos D.P."/>
            <person name="Kaster A.-K."/>
            <person name="Ovreas L."/>
            <person name="Rohde M."/>
            <person name="Galperin M.Y."/>
            <person name="Jogler C."/>
        </authorList>
    </citation>
    <scope>NUCLEOTIDE SEQUENCE [LARGE SCALE GENOMIC DNA]</scope>
    <source>
        <strain evidence="1 2">Pla108</strain>
    </source>
</reference>
<dbReference type="OrthoDB" id="285532at2"/>
<gene>
    <name evidence="1" type="ORF">Pla108_01630</name>
</gene>
<keyword evidence="2" id="KW-1185">Reference proteome</keyword>
<dbReference type="AlphaFoldDB" id="A0A5C6AJ06"/>
<accession>A0A5C6AJ06</accession>
<evidence type="ECO:0000313" key="1">
    <source>
        <dbReference type="EMBL" id="TWT99228.1"/>
    </source>
</evidence>
<proteinExistence type="predicted"/>
<evidence type="ECO:0000313" key="2">
    <source>
        <dbReference type="Proteomes" id="UP000317421"/>
    </source>
</evidence>
<comment type="caution">
    <text evidence="1">The sequence shown here is derived from an EMBL/GenBank/DDBJ whole genome shotgun (WGS) entry which is preliminary data.</text>
</comment>
<protein>
    <submittedName>
        <fullName evidence="1">Uncharacterized protein</fullName>
    </submittedName>
</protein>